<accession>A0A1U7CJR4</accession>
<feature type="domain" description="Gfo/Idh/MocA-like oxidoreductase bacterial type C-terminal" evidence="2">
    <location>
        <begin position="224"/>
        <end position="434"/>
    </location>
</feature>
<dbReference type="Gene3D" id="3.40.50.720">
    <property type="entry name" value="NAD(P)-binding Rossmann-like Domain"/>
    <property type="match status" value="1"/>
</dbReference>
<dbReference type="InterPro" id="IPR000683">
    <property type="entry name" value="Gfo/Idh/MocA-like_OxRdtase_N"/>
</dbReference>
<evidence type="ECO:0000259" key="2">
    <source>
        <dbReference type="Pfam" id="PF19051"/>
    </source>
</evidence>
<reference evidence="4" key="1">
    <citation type="submission" date="2016-12" db="EMBL/GenBank/DDBJ databases">
        <title>Comparative genomics of four Isosphaeraceae planctomycetes: a common pool of plasmids and glycoside hydrolase genes.</title>
        <authorList>
            <person name="Ivanova A."/>
        </authorList>
    </citation>
    <scope>NUCLEOTIDE SEQUENCE [LARGE SCALE GENOMIC DNA]</scope>
    <source>
        <strain evidence="4">PX4</strain>
    </source>
</reference>
<feature type="domain" description="Gfo/Idh/MocA-like oxidoreductase N-terminal" evidence="1">
    <location>
        <begin position="46"/>
        <end position="171"/>
    </location>
</feature>
<evidence type="ECO:0000313" key="4">
    <source>
        <dbReference type="Proteomes" id="UP000186309"/>
    </source>
</evidence>
<dbReference type="STRING" id="1387353.BSF38_00560"/>
<dbReference type="PROSITE" id="PS51318">
    <property type="entry name" value="TAT"/>
    <property type="match status" value="1"/>
</dbReference>
<dbReference type="InterPro" id="IPR050463">
    <property type="entry name" value="Gfo/Idh/MocA_oxidrdct_glycsds"/>
</dbReference>
<dbReference type="EMBL" id="CP019082">
    <property type="protein sequence ID" value="APW59146.1"/>
    <property type="molecule type" value="Genomic_DNA"/>
</dbReference>
<dbReference type="InterPro" id="IPR019546">
    <property type="entry name" value="TAT_signal_bac_arc"/>
</dbReference>
<dbReference type="SUPFAM" id="SSF55347">
    <property type="entry name" value="Glyceraldehyde-3-phosphate dehydrogenase-like, C-terminal domain"/>
    <property type="match status" value="1"/>
</dbReference>
<dbReference type="InterPro" id="IPR006311">
    <property type="entry name" value="TAT_signal"/>
</dbReference>
<proteinExistence type="predicted"/>
<dbReference type="InterPro" id="IPR043906">
    <property type="entry name" value="Gfo/Idh/MocA_OxRdtase_bact_C"/>
</dbReference>
<evidence type="ECO:0000259" key="1">
    <source>
        <dbReference type="Pfam" id="PF01408"/>
    </source>
</evidence>
<dbReference type="Pfam" id="PF19051">
    <property type="entry name" value="GFO_IDH_MocA_C2"/>
    <property type="match status" value="1"/>
</dbReference>
<dbReference type="InterPro" id="IPR036291">
    <property type="entry name" value="NAD(P)-bd_dom_sf"/>
</dbReference>
<gene>
    <name evidence="3" type="ORF">BSF38_00560</name>
</gene>
<evidence type="ECO:0000313" key="3">
    <source>
        <dbReference type="EMBL" id="APW59146.1"/>
    </source>
</evidence>
<dbReference type="RefSeq" id="WP_076343361.1">
    <property type="nucleotide sequence ID" value="NZ_CP019082.1"/>
</dbReference>
<dbReference type="PANTHER" id="PTHR43818">
    <property type="entry name" value="BCDNA.GH03377"/>
    <property type="match status" value="1"/>
</dbReference>
<dbReference type="Proteomes" id="UP000186309">
    <property type="component" value="Chromosome"/>
</dbReference>
<dbReference type="NCBIfam" id="TIGR01409">
    <property type="entry name" value="TAT_signal_seq"/>
    <property type="match status" value="1"/>
</dbReference>
<sequence>MTESVSVTRRDCLKTAAVAGAAMAVPTIIPASALGRGGATAPSERITMAGVGIGPRGEFVLGWMLPERDVRFVAICDVRKERREAVKGIIDKHNGDQDCAQFTDFRELLATRPDIDAFLIATGDRWHATLATMAMRAGKDVYSEKPSCMTIAEGRAVVETAKRHGRIYQTGTQRLSEAPFVAAIELARSGKLGKVHTARAHIAPWDAAEMSHAWLPAEAEPPKDVVDWDMWLGPCPWRPYNASYVKGGWRGHYDFHTSCIGEWGAHTFAQAQAGIDALDTSAVEYTYVKNATGDGMVATFASGVKMVLQLEGWKGSCGMKFEGTEGSVAVADGYAKPDVSSPSLLAEGEKLVAEYMEKTKRPMNHVRDFFDCIKTRRQTVANPSVMHHSMGTVHAANICMWLKRDMAYDPVREEFRNDAEANRLRTRAQRAPYII</sequence>
<keyword evidence="4" id="KW-1185">Reference proteome</keyword>
<name>A0A1U7CJR4_9BACT</name>
<dbReference type="SUPFAM" id="SSF51735">
    <property type="entry name" value="NAD(P)-binding Rossmann-fold domains"/>
    <property type="match status" value="1"/>
</dbReference>
<dbReference type="OrthoDB" id="232640at2"/>
<dbReference type="GO" id="GO:0000166">
    <property type="term" value="F:nucleotide binding"/>
    <property type="evidence" value="ECO:0007669"/>
    <property type="project" value="InterPro"/>
</dbReference>
<dbReference type="KEGG" id="pbor:BSF38_00560"/>
<protein>
    <submittedName>
        <fullName evidence="3">Uncharacterized protein</fullName>
    </submittedName>
</protein>
<dbReference type="Pfam" id="PF01408">
    <property type="entry name" value="GFO_IDH_MocA"/>
    <property type="match status" value="1"/>
</dbReference>
<dbReference type="AlphaFoldDB" id="A0A1U7CJR4"/>
<organism evidence="3 4">
    <name type="scientific">Paludisphaera borealis</name>
    <dbReference type="NCBI Taxonomy" id="1387353"/>
    <lineage>
        <taxon>Bacteria</taxon>
        <taxon>Pseudomonadati</taxon>
        <taxon>Planctomycetota</taxon>
        <taxon>Planctomycetia</taxon>
        <taxon>Isosphaerales</taxon>
        <taxon>Isosphaeraceae</taxon>
        <taxon>Paludisphaera</taxon>
    </lineage>
</organism>
<dbReference type="Gene3D" id="3.30.360.10">
    <property type="entry name" value="Dihydrodipicolinate Reductase, domain 2"/>
    <property type="match status" value="1"/>
</dbReference>
<dbReference type="PANTHER" id="PTHR43818:SF5">
    <property type="entry name" value="OXIDOREDUCTASE FAMILY PROTEIN"/>
    <property type="match status" value="1"/>
</dbReference>